<accession>A0A429ZR00</accession>
<evidence type="ECO:0000313" key="3">
    <source>
        <dbReference type="Proteomes" id="UP000288490"/>
    </source>
</evidence>
<keyword evidence="1" id="KW-1133">Transmembrane helix</keyword>
<feature type="transmembrane region" description="Helical" evidence="1">
    <location>
        <begin position="88"/>
        <end position="104"/>
    </location>
</feature>
<proteinExistence type="predicted"/>
<keyword evidence="1" id="KW-0812">Transmembrane</keyword>
<sequence>MKEMTKKMPHFLICLMVVLVSLLTQPFIVLGASTNAQVVVPSEISFYEDDESISHDSSTKKDNQIITSNSTVGKGILPQTGEVIKHDGFIGIIIILVVLLLFFLRKRRKDDEYES</sequence>
<dbReference type="Proteomes" id="UP000288490">
    <property type="component" value="Unassembled WGS sequence"/>
</dbReference>
<dbReference type="EMBL" id="NGJT01000001">
    <property type="protein sequence ID" value="RST96154.1"/>
    <property type="molecule type" value="Genomic_DNA"/>
</dbReference>
<evidence type="ECO:0000256" key="1">
    <source>
        <dbReference type="SAM" id="Phobius"/>
    </source>
</evidence>
<evidence type="ECO:0000313" key="2">
    <source>
        <dbReference type="EMBL" id="RST96154.1"/>
    </source>
</evidence>
<dbReference type="AlphaFoldDB" id="A0A429ZR00"/>
<comment type="caution">
    <text evidence="2">The sequence shown here is derived from an EMBL/GenBank/DDBJ whole genome shotgun (WGS) entry which is preliminary data.</text>
</comment>
<reference evidence="2 3" key="1">
    <citation type="submission" date="2017-05" db="EMBL/GenBank/DDBJ databases">
        <title>Vagococcus spp. assemblies.</title>
        <authorList>
            <person name="Gulvik C.A."/>
        </authorList>
    </citation>
    <scope>NUCLEOTIDE SEQUENCE [LARGE SCALE GENOMIC DNA]</scope>
    <source>
        <strain evidence="2 3">SS1994</strain>
    </source>
</reference>
<dbReference type="NCBIfam" id="TIGR01167">
    <property type="entry name" value="LPXTG_anchor"/>
    <property type="match status" value="1"/>
</dbReference>
<organism evidence="2 3">
    <name type="scientific">Vagococcus bubulae</name>
    <dbReference type="NCBI Taxonomy" id="1977868"/>
    <lineage>
        <taxon>Bacteria</taxon>
        <taxon>Bacillati</taxon>
        <taxon>Bacillota</taxon>
        <taxon>Bacilli</taxon>
        <taxon>Lactobacillales</taxon>
        <taxon>Enterococcaceae</taxon>
        <taxon>Vagococcus</taxon>
    </lineage>
</organism>
<keyword evidence="1" id="KW-0472">Membrane</keyword>
<name>A0A429ZR00_9ENTE</name>
<protein>
    <recommendedName>
        <fullName evidence="4">Gram-positive cocci surface proteins LPxTG domain-containing protein</fullName>
    </recommendedName>
</protein>
<keyword evidence="3" id="KW-1185">Reference proteome</keyword>
<evidence type="ECO:0008006" key="4">
    <source>
        <dbReference type="Google" id="ProtNLM"/>
    </source>
</evidence>
<dbReference type="OrthoDB" id="9983196at2"/>
<gene>
    <name evidence="2" type="ORF">CBF36_00010</name>
</gene>